<feature type="compositionally biased region" description="Low complexity" evidence="12">
    <location>
        <begin position="177"/>
        <end position="190"/>
    </location>
</feature>
<evidence type="ECO:0000256" key="5">
    <source>
        <dbReference type="ARBA" id="ARBA00022750"/>
    </source>
</evidence>
<dbReference type="EC" id="3.4.23.36" evidence="9"/>
<proteinExistence type="inferred from homology"/>
<gene>
    <name evidence="9 13" type="primary">lspA</name>
    <name evidence="13" type="ORF">KOR42_14570</name>
</gene>
<feature type="active site" evidence="9">
    <location>
        <position position="149"/>
    </location>
</feature>
<comment type="caution">
    <text evidence="13">The sequence shown here is derived from an EMBL/GenBank/DDBJ whole genome shotgun (WGS) entry which is preliminary data.</text>
</comment>
<dbReference type="AlphaFoldDB" id="A0A5C5X4Z9"/>
<dbReference type="Pfam" id="PF01252">
    <property type="entry name" value="Peptidase_A8"/>
    <property type="match status" value="1"/>
</dbReference>
<evidence type="ECO:0000256" key="6">
    <source>
        <dbReference type="ARBA" id="ARBA00022801"/>
    </source>
</evidence>
<feature type="transmembrane region" description="Helical" evidence="9">
    <location>
        <begin position="104"/>
        <end position="124"/>
    </location>
</feature>
<evidence type="ECO:0000313" key="14">
    <source>
        <dbReference type="Proteomes" id="UP000317243"/>
    </source>
</evidence>
<evidence type="ECO:0000256" key="9">
    <source>
        <dbReference type="HAMAP-Rule" id="MF_00161"/>
    </source>
</evidence>
<dbReference type="GO" id="GO:0005886">
    <property type="term" value="C:plasma membrane"/>
    <property type="evidence" value="ECO:0007669"/>
    <property type="project" value="UniProtKB-SubCell"/>
</dbReference>
<evidence type="ECO:0000256" key="1">
    <source>
        <dbReference type="ARBA" id="ARBA00006139"/>
    </source>
</evidence>
<comment type="function">
    <text evidence="9 10">This protein specifically catalyzes the removal of signal peptides from prolipoproteins.</text>
</comment>
<keyword evidence="6 9" id="KW-0378">Hydrolase</keyword>
<keyword evidence="7 9" id="KW-1133">Transmembrane helix</keyword>
<feature type="region of interest" description="Disordered" evidence="12">
    <location>
        <begin position="170"/>
        <end position="190"/>
    </location>
</feature>
<keyword evidence="4 9" id="KW-0812">Transmembrane</keyword>
<organism evidence="13 14">
    <name type="scientific">Thalassoglobus neptunius</name>
    <dbReference type="NCBI Taxonomy" id="1938619"/>
    <lineage>
        <taxon>Bacteria</taxon>
        <taxon>Pseudomonadati</taxon>
        <taxon>Planctomycetota</taxon>
        <taxon>Planctomycetia</taxon>
        <taxon>Planctomycetales</taxon>
        <taxon>Planctomycetaceae</taxon>
        <taxon>Thalassoglobus</taxon>
    </lineage>
</organism>
<comment type="pathway">
    <text evidence="9">Protein modification; lipoprotein biosynthesis (signal peptide cleavage).</text>
</comment>
<dbReference type="GO" id="GO:0004190">
    <property type="term" value="F:aspartic-type endopeptidase activity"/>
    <property type="evidence" value="ECO:0007669"/>
    <property type="project" value="UniProtKB-UniRule"/>
</dbReference>
<dbReference type="GO" id="GO:0006508">
    <property type="term" value="P:proteolysis"/>
    <property type="evidence" value="ECO:0007669"/>
    <property type="project" value="UniProtKB-KW"/>
</dbReference>
<dbReference type="PRINTS" id="PR00781">
    <property type="entry name" value="LIPOSIGPTASE"/>
</dbReference>
<feature type="active site" evidence="9">
    <location>
        <position position="131"/>
    </location>
</feature>
<comment type="similarity">
    <text evidence="1 9 11">Belongs to the peptidase A8 family.</text>
</comment>
<dbReference type="HAMAP" id="MF_00161">
    <property type="entry name" value="LspA"/>
    <property type="match status" value="1"/>
</dbReference>
<sequence length="190" mass="21196">MQETNSEVMSHKSRWLWFSVLTIVIVSIDQWSKIYAIENWKGLPPRTFFNDLFRIQYAENPGAFLSLFAGFSPELRFWLLIVMTGTMMLGMTIYLLFSRTVSTLVFFAFTLVVGGGVSNMIDRIRFECVIDYFNLGIGSVRTGIFNIADMAISAGFLLMLPLILFGEKSSSSKEATKSSTDATATGSTAS</sequence>
<evidence type="ECO:0000256" key="10">
    <source>
        <dbReference type="RuleBase" id="RU000594"/>
    </source>
</evidence>
<dbReference type="PROSITE" id="PS00855">
    <property type="entry name" value="SPASE_II"/>
    <property type="match status" value="1"/>
</dbReference>
<evidence type="ECO:0000256" key="4">
    <source>
        <dbReference type="ARBA" id="ARBA00022692"/>
    </source>
</evidence>
<dbReference type="PANTHER" id="PTHR33695">
    <property type="entry name" value="LIPOPROTEIN SIGNAL PEPTIDASE"/>
    <property type="match status" value="1"/>
</dbReference>
<evidence type="ECO:0000256" key="8">
    <source>
        <dbReference type="ARBA" id="ARBA00023136"/>
    </source>
</evidence>
<evidence type="ECO:0000256" key="11">
    <source>
        <dbReference type="RuleBase" id="RU004181"/>
    </source>
</evidence>
<comment type="subcellular location">
    <subcellularLocation>
        <location evidence="9">Cell membrane</location>
        <topology evidence="9">Multi-pass membrane protein</topology>
    </subcellularLocation>
</comment>
<feature type="transmembrane region" description="Helical" evidence="9">
    <location>
        <begin position="77"/>
        <end position="97"/>
    </location>
</feature>
<dbReference type="OrthoDB" id="9810259at2"/>
<keyword evidence="13" id="KW-0449">Lipoprotein</keyword>
<keyword evidence="8 9" id="KW-0472">Membrane</keyword>
<name>A0A5C5X4Z9_9PLAN</name>
<protein>
    <recommendedName>
        <fullName evidence="9">Lipoprotein signal peptidase</fullName>
        <ecNumber evidence="9">3.4.23.36</ecNumber>
    </recommendedName>
    <alternativeName>
        <fullName evidence="9">Prolipoprotein signal peptidase</fullName>
    </alternativeName>
    <alternativeName>
        <fullName evidence="9">Signal peptidase II</fullName>
        <shortName evidence="9">SPase II</shortName>
    </alternativeName>
</protein>
<dbReference type="InterPro" id="IPR001872">
    <property type="entry name" value="Peptidase_A8"/>
</dbReference>
<keyword evidence="3 9" id="KW-0645">Protease</keyword>
<evidence type="ECO:0000256" key="3">
    <source>
        <dbReference type="ARBA" id="ARBA00022670"/>
    </source>
</evidence>
<evidence type="ECO:0000313" key="13">
    <source>
        <dbReference type="EMBL" id="TWT58086.1"/>
    </source>
</evidence>
<dbReference type="PANTHER" id="PTHR33695:SF1">
    <property type="entry name" value="LIPOPROTEIN SIGNAL PEPTIDASE"/>
    <property type="match status" value="1"/>
</dbReference>
<keyword evidence="2 9" id="KW-1003">Cell membrane</keyword>
<dbReference type="NCBIfam" id="TIGR00077">
    <property type="entry name" value="lspA"/>
    <property type="match status" value="1"/>
</dbReference>
<feature type="transmembrane region" description="Helical" evidence="9">
    <location>
        <begin position="144"/>
        <end position="165"/>
    </location>
</feature>
<feature type="transmembrane region" description="Helical" evidence="9">
    <location>
        <begin position="15"/>
        <end position="31"/>
    </location>
</feature>
<keyword evidence="14" id="KW-1185">Reference proteome</keyword>
<accession>A0A5C5X4Z9</accession>
<evidence type="ECO:0000256" key="2">
    <source>
        <dbReference type="ARBA" id="ARBA00022475"/>
    </source>
</evidence>
<dbReference type="UniPathway" id="UPA00665"/>
<dbReference type="Proteomes" id="UP000317243">
    <property type="component" value="Unassembled WGS sequence"/>
</dbReference>
<comment type="catalytic activity">
    <reaction evidence="9 10">
        <text>Release of signal peptides from bacterial membrane prolipoproteins. Hydrolyzes -Xaa-Yaa-Zaa-|-(S,diacylglyceryl)Cys-, in which Xaa is hydrophobic (preferably Leu), and Yaa (Ala or Ser) and Zaa (Gly or Ala) have small, neutral side chains.</text>
        <dbReference type="EC" id="3.4.23.36"/>
    </reaction>
</comment>
<keyword evidence="5 9" id="KW-0064">Aspartyl protease</keyword>
<dbReference type="EMBL" id="SIHI01000001">
    <property type="protein sequence ID" value="TWT58086.1"/>
    <property type="molecule type" value="Genomic_DNA"/>
</dbReference>
<evidence type="ECO:0000256" key="12">
    <source>
        <dbReference type="SAM" id="MobiDB-lite"/>
    </source>
</evidence>
<reference evidence="13 14" key="1">
    <citation type="submission" date="2019-02" db="EMBL/GenBank/DDBJ databases">
        <title>Deep-cultivation of Planctomycetes and their phenomic and genomic characterization uncovers novel biology.</title>
        <authorList>
            <person name="Wiegand S."/>
            <person name="Jogler M."/>
            <person name="Boedeker C."/>
            <person name="Pinto D."/>
            <person name="Vollmers J."/>
            <person name="Rivas-Marin E."/>
            <person name="Kohn T."/>
            <person name="Peeters S.H."/>
            <person name="Heuer A."/>
            <person name="Rast P."/>
            <person name="Oberbeckmann S."/>
            <person name="Bunk B."/>
            <person name="Jeske O."/>
            <person name="Meyerdierks A."/>
            <person name="Storesund J.E."/>
            <person name="Kallscheuer N."/>
            <person name="Luecker S."/>
            <person name="Lage O.M."/>
            <person name="Pohl T."/>
            <person name="Merkel B.J."/>
            <person name="Hornburger P."/>
            <person name="Mueller R.-W."/>
            <person name="Bruemmer F."/>
            <person name="Labrenz M."/>
            <person name="Spormann A.M."/>
            <person name="Op Den Camp H."/>
            <person name="Overmann J."/>
            <person name="Amann R."/>
            <person name="Jetten M.S.M."/>
            <person name="Mascher T."/>
            <person name="Medema M.H."/>
            <person name="Devos D.P."/>
            <person name="Kaster A.-K."/>
            <person name="Ovreas L."/>
            <person name="Rohde M."/>
            <person name="Galperin M.Y."/>
            <person name="Jogler C."/>
        </authorList>
    </citation>
    <scope>NUCLEOTIDE SEQUENCE [LARGE SCALE GENOMIC DNA]</scope>
    <source>
        <strain evidence="13 14">KOR42</strain>
    </source>
</reference>
<evidence type="ECO:0000256" key="7">
    <source>
        <dbReference type="ARBA" id="ARBA00022989"/>
    </source>
</evidence>